<dbReference type="CDD" id="cd00067">
    <property type="entry name" value="GAL4"/>
    <property type="match status" value="1"/>
</dbReference>
<name>A0AAE0TMK9_9PEZI</name>
<evidence type="ECO:0000259" key="3">
    <source>
        <dbReference type="PROSITE" id="PS50048"/>
    </source>
</evidence>
<dbReference type="PROSITE" id="PS00463">
    <property type="entry name" value="ZN2_CY6_FUNGAL_1"/>
    <property type="match status" value="1"/>
</dbReference>
<gene>
    <name evidence="4" type="ORF">LTR78_009844</name>
</gene>
<protein>
    <recommendedName>
        <fullName evidence="3">Zn(2)-C6 fungal-type domain-containing protein</fullName>
    </recommendedName>
</protein>
<dbReference type="InterPro" id="IPR001138">
    <property type="entry name" value="Zn2Cys6_DnaBD"/>
</dbReference>
<organism evidence="4 5">
    <name type="scientific">Recurvomyces mirabilis</name>
    <dbReference type="NCBI Taxonomy" id="574656"/>
    <lineage>
        <taxon>Eukaryota</taxon>
        <taxon>Fungi</taxon>
        <taxon>Dikarya</taxon>
        <taxon>Ascomycota</taxon>
        <taxon>Pezizomycotina</taxon>
        <taxon>Dothideomycetes</taxon>
        <taxon>Dothideomycetidae</taxon>
        <taxon>Mycosphaerellales</taxon>
        <taxon>Teratosphaeriaceae</taxon>
        <taxon>Recurvomyces</taxon>
    </lineage>
</organism>
<evidence type="ECO:0000256" key="1">
    <source>
        <dbReference type="ARBA" id="ARBA00023242"/>
    </source>
</evidence>
<dbReference type="GO" id="GO:0008270">
    <property type="term" value="F:zinc ion binding"/>
    <property type="evidence" value="ECO:0007669"/>
    <property type="project" value="InterPro"/>
</dbReference>
<feature type="region of interest" description="Disordered" evidence="2">
    <location>
        <begin position="635"/>
        <end position="656"/>
    </location>
</feature>
<dbReference type="EMBL" id="JAUTXT010000059">
    <property type="protein sequence ID" value="KAK3670290.1"/>
    <property type="molecule type" value="Genomic_DNA"/>
</dbReference>
<evidence type="ECO:0000256" key="2">
    <source>
        <dbReference type="SAM" id="MobiDB-lite"/>
    </source>
</evidence>
<dbReference type="SMART" id="SM00066">
    <property type="entry name" value="GAL4"/>
    <property type="match status" value="1"/>
</dbReference>
<feature type="compositionally biased region" description="Basic and acidic residues" evidence="2">
    <location>
        <begin position="646"/>
        <end position="656"/>
    </location>
</feature>
<reference evidence="4" key="1">
    <citation type="submission" date="2023-07" db="EMBL/GenBank/DDBJ databases">
        <title>Black Yeasts Isolated from many extreme environments.</title>
        <authorList>
            <person name="Coleine C."/>
            <person name="Stajich J.E."/>
            <person name="Selbmann L."/>
        </authorList>
    </citation>
    <scope>NUCLEOTIDE SEQUENCE</scope>
    <source>
        <strain evidence="4">CCFEE 5485</strain>
    </source>
</reference>
<dbReference type="Proteomes" id="UP001274830">
    <property type="component" value="Unassembled WGS sequence"/>
</dbReference>
<dbReference type="Pfam" id="PF11951">
    <property type="entry name" value="Fungal_trans_2"/>
    <property type="match status" value="1"/>
</dbReference>
<proteinExistence type="predicted"/>
<dbReference type="InterPro" id="IPR036864">
    <property type="entry name" value="Zn2-C6_fun-type_DNA-bd_sf"/>
</dbReference>
<dbReference type="AlphaFoldDB" id="A0AAE0TMK9"/>
<comment type="caution">
    <text evidence="4">The sequence shown here is derived from an EMBL/GenBank/DDBJ whole genome shotgun (WGS) entry which is preliminary data.</text>
</comment>
<dbReference type="SUPFAM" id="SSF57701">
    <property type="entry name" value="Zn2/Cys6 DNA-binding domain"/>
    <property type="match status" value="1"/>
</dbReference>
<evidence type="ECO:0000313" key="4">
    <source>
        <dbReference type="EMBL" id="KAK3670290.1"/>
    </source>
</evidence>
<sequence length="656" mass="73418">MVYRGKPSAGCENCRKAKKRCTLEQPSCARCVKLRKDCSGYRDTRALQIQDESEAVRRRATKPKARQPAAIPTPQPLAFDDGMLASIPTPALTTSDSSSGDDDIFELPPHNFDLDLDLLDPALFDPQDLESLALVTASPRIPFAIRPTADDVATTHFFTTFTAQGHWDFLKLFQAKSKLDPCLNLAIRACGMAALTNVEHISIGPEYARGMYVEALGLLNSALRDPKRSKSDESLLAVAMLGYYENLVCDSKESIQSWKAHIAGATSLLRLRGPEQFNTLVGRILFRETRAQILITCIWDDLEPPAFMWDWQPQLEALSPEKYFSGPADSLTEICFDFARVRARIERKTMTDSEALAACNEIDRRMMQWSEDTLAAGGVWAWKAIEVPDSPNIWNGIVHEFQGPPAPQVWNTFRSIRILVTRSQEWLCKRFEFTPAERAEQTIYFRKVRRQMTDEICAGVPHQLGHTKAEQMPSSALMSAYAAIWPIFFAGTCALERLGHTQWESFNQSPEEVIKQSPQSAAAAQAAWLLSRLDYISNSVGLRWASGIASALRGDFTLHSDLTPDDIEAPGWMRRRRLAELEQAKQDINLLSSLDAQGGKLPDQETIDRLSKLDRMDHAGLLFETKMTDRIKPAGTGGMWTTQPHSGHEGDLEMLV</sequence>
<keyword evidence="5" id="KW-1185">Reference proteome</keyword>
<dbReference type="Gene3D" id="4.10.240.10">
    <property type="entry name" value="Zn(2)-C6 fungal-type DNA-binding domain"/>
    <property type="match status" value="1"/>
</dbReference>
<keyword evidence="1" id="KW-0539">Nucleus</keyword>
<dbReference type="PANTHER" id="PTHR38791">
    <property type="entry name" value="ZN(II)2CYS6 TRANSCRIPTION FACTOR (EUROFUNG)-RELATED-RELATED"/>
    <property type="match status" value="1"/>
</dbReference>
<dbReference type="GO" id="GO:0000981">
    <property type="term" value="F:DNA-binding transcription factor activity, RNA polymerase II-specific"/>
    <property type="evidence" value="ECO:0007669"/>
    <property type="project" value="InterPro"/>
</dbReference>
<evidence type="ECO:0000313" key="5">
    <source>
        <dbReference type="Proteomes" id="UP001274830"/>
    </source>
</evidence>
<dbReference type="Pfam" id="PF00172">
    <property type="entry name" value="Zn_clus"/>
    <property type="match status" value="1"/>
</dbReference>
<dbReference type="InterPro" id="IPR053175">
    <property type="entry name" value="DHMBA_Reg_Transcription_Factor"/>
</dbReference>
<accession>A0AAE0TMK9</accession>
<dbReference type="InterPro" id="IPR021858">
    <property type="entry name" value="Fun_TF"/>
</dbReference>
<feature type="domain" description="Zn(2)-C6 fungal-type" evidence="3">
    <location>
        <begin position="10"/>
        <end position="39"/>
    </location>
</feature>
<dbReference type="PROSITE" id="PS50048">
    <property type="entry name" value="ZN2_CY6_FUNGAL_2"/>
    <property type="match status" value="1"/>
</dbReference>